<dbReference type="KEGG" id="mcob:NCTC10184_00491"/>
<evidence type="ECO:0000256" key="1">
    <source>
        <dbReference type="SAM" id="Phobius"/>
    </source>
</evidence>
<evidence type="ECO:0000313" key="3">
    <source>
        <dbReference type="Proteomes" id="UP000290876"/>
    </source>
</evidence>
<dbReference type="RefSeq" id="WP_129623088.1">
    <property type="nucleotide sequence ID" value="NZ_LR215043.1"/>
</dbReference>
<gene>
    <name evidence="2" type="ORF">NCTC10184_00491</name>
</gene>
<keyword evidence="1" id="KW-0472">Membrane</keyword>
<evidence type="ECO:0000313" key="2">
    <source>
        <dbReference type="EMBL" id="VEU78253.1"/>
    </source>
</evidence>
<keyword evidence="1" id="KW-0812">Transmembrane</keyword>
<dbReference type="EMBL" id="LR215043">
    <property type="protein sequence ID" value="VEU78253.1"/>
    <property type="molecule type" value="Genomic_DNA"/>
</dbReference>
<reference evidence="2 3" key="1">
    <citation type="submission" date="2019-01" db="EMBL/GenBank/DDBJ databases">
        <authorList>
            <consortium name="Pathogen Informatics"/>
        </authorList>
    </citation>
    <scope>NUCLEOTIDE SEQUENCE [LARGE SCALE GENOMIC DNA]</scope>
    <source>
        <strain evidence="2 3">NCTC10184</strain>
    </source>
</reference>
<feature type="transmembrane region" description="Helical" evidence="1">
    <location>
        <begin position="30"/>
        <end position="55"/>
    </location>
</feature>
<name>A0A449BAN4_9BACT</name>
<proteinExistence type="predicted"/>
<protein>
    <submittedName>
        <fullName evidence="2">Uncharacterized protein</fullName>
    </submittedName>
</protein>
<accession>A0A449BAN4</accession>
<feature type="transmembrane region" description="Helical" evidence="1">
    <location>
        <begin position="75"/>
        <end position="97"/>
    </location>
</feature>
<dbReference type="NCBIfam" id="NF045849">
    <property type="entry name" value="ICE_MMCAP2_0565"/>
    <property type="match status" value="1"/>
</dbReference>
<dbReference type="AlphaFoldDB" id="A0A449BAN4"/>
<dbReference type="Proteomes" id="UP000290876">
    <property type="component" value="Chromosome"/>
</dbReference>
<keyword evidence="1" id="KW-1133">Transmembrane helix</keyword>
<keyword evidence="3" id="KW-1185">Reference proteome</keyword>
<sequence length="110" mass="12032">MRAYALASSVAKEQAIKTNINAIFSKTQEYINIVLGSIAGVLVVVIAIIAAWAFFKAGKTDSEEERQGQLRKIKWIGIFFIAVIIIWAISPAVIALLQSTWGVSTPKPTR</sequence>
<organism evidence="2 3">
    <name type="scientific">Mycoplasmopsis columbinasalis</name>
    <dbReference type="NCBI Taxonomy" id="114880"/>
    <lineage>
        <taxon>Bacteria</taxon>
        <taxon>Bacillati</taxon>
        <taxon>Mycoplasmatota</taxon>
        <taxon>Mycoplasmoidales</taxon>
        <taxon>Metamycoplasmataceae</taxon>
        <taxon>Mycoplasmopsis</taxon>
    </lineage>
</organism>